<reference evidence="8 9" key="1">
    <citation type="submission" date="2015-09" db="EMBL/GenBank/DDBJ databases">
        <title>Draft genome of a European isolate of the apple canker pathogen Neonectria ditissima.</title>
        <authorList>
            <person name="Gomez-Cortecero A."/>
            <person name="Harrison R.J."/>
            <person name="Armitage A.D."/>
        </authorList>
    </citation>
    <scope>NUCLEOTIDE SEQUENCE [LARGE SCALE GENOMIC DNA]</scope>
    <source>
        <strain evidence="8 9">R09/05</strain>
    </source>
</reference>
<dbReference type="InterPro" id="IPR017850">
    <property type="entry name" value="Alkaline_phosphatase_core_sf"/>
</dbReference>
<protein>
    <recommendedName>
        <fullName evidence="5">Arylsulfatase</fullName>
        <shortName evidence="5">AS</shortName>
        <ecNumber evidence="5">3.1.6.1</ecNumber>
    </recommendedName>
    <alternativeName>
        <fullName evidence="5">Aryl-sulfate sulphohydrolase</fullName>
    </alternativeName>
</protein>
<dbReference type="STRING" id="78410.A0A0P7B2D3"/>
<dbReference type="GO" id="GO:0008449">
    <property type="term" value="F:N-acetylglucosamine-6-sulfatase activity"/>
    <property type="evidence" value="ECO:0007669"/>
    <property type="project" value="TreeGrafter"/>
</dbReference>
<name>A0A0P7B2D3_9HYPO</name>
<evidence type="ECO:0000256" key="1">
    <source>
        <dbReference type="ARBA" id="ARBA00008779"/>
    </source>
</evidence>
<dbReference type="InterPro" id="IPR012083">
    <property type="entry name" value="Arylsulfatase"/>
</dbReference>
<dbReference type="Pfam" id="PF00884">
    <property type="entry name" value="Sulfatase"/>
    <property type="match status" value="1"/>
</dbReference>
<evidence type="ECO:0000256" key="4">
    <source>
        <dbReference type="ARBA" id="ARBA00023180"/>
    </source>
</evidence>
<evidence type="ECO:0000313" key="9">
    <source>
        <dbReference type="Proteomes" id="UP000050424"/>
    </source>
</evidence>
<dbReference type="EMBL" id="LKCW01000088">
    <property type="protein sequence ID" value="KPM40234.1"/>
    <property type="molecule type" value="Genomic_DNA"/>
</dbReference>
<dbReference type="PANTHER" id="PTHR43108">
    <property type="entry name" value="N-ACETYLGLUCOSAMINE-6-SULFATASE FAMILY MEMBER"/>
    <property type="match status" value="1"/>
</dbReference>
<evidence type="ECO:0000256" key="3">
    <source>
        <dbReference type="ARBA" id="ARBA00022801"/>
    </source>
</evidence>
<comment type="similarity">
    <text evidence="1 5">Belongs to the sulfatase family.</text>
</comment>
<dbReference type="GO" id="GO:0004065">
    <property type="term" value="F:arylsulfatase activity"/>
    <property type="evidence" value="ECO:0007669"/>
    <property type="project" value="UniProtKB-UniRule"/>
</dbReference>
<comment type="catalytic activity">
    <reaction evidence="5">
        <text>an aryl sulfate + H2O = a phenol + sulfate + H(+)</text>
        <dbReference type="Rhea" id="RHEA:17261"/>
        <dbReference type="ChEBI" id="CHEBI:15377"/>
        <dbReference type="ChEBI" id="CHEBI:15378"/>
        <dbReference type="ChEBI" id="CHEBI:16189"/>
        <dbReference type="ChEBI" id="CHEBI:33853"/>
        <dbReference type="ChEBI" id="CHEBI:140317"/>
        <dbReference type="EC" id="3.1.6.1"/>
    </reaction>
</comment>
<dbReference type="GO" id="GO:0018958">
    <property type="term" value="P:phenol-containing compound metabolic process"/>
    <property type="evidence" value="ECO:0007669"/>
    <property type="project" value="InterPro"/>
</dbReference>
<evidence type="ECO:0000256" key="6">
    <source>
        <dbReference type="PIRSR" id="PIRSR000972-50"/>
    </source>
</evidence>
<organism evidence="8 9">
    <name type="scientific">Neonectria ditissima</name>
    <dbReference type="NCBI Taxonomy" id="78410"/>
    <lineage>
        <taxon>Eukaryota</taxon>
        <taxon>Fungi</taxon>
        <taxon>Dikarya</taxon>
        <taxon>Ascomycota</taxon>
        <taxon>Pezizomycotina</taxon>
        <taxon>Sordariomycetes</taxon>
        <taxon>Hypocreomycetidae</taxon>
        <taxon>Hypocreales</taxon>
        <taxon>Nectriaceae</taxon>
        <taxon>Neonectria</taxon>
    </lineage>
</organism>
<keyword evidence="3 5" id="KW-0378">Hydrolase</keyword>
<dbReference type="Gene3D" id="3.40.720.10">
    <property type="entry name" value="Alkaline Phosphatase, subunit A"/>
    <property type="match status" value="1"/>
</dbReference>
<comment type="caution">
    <text evidence="8">The sequence shown here is derived from an EMBL/GenBank/DDBJ whole genome shotgun (WGS) entry which is preliminary data.</text>
</comment>
<dbReference type="OrthoDB" id="96314at2759"/>
<dbReference type="PANTHER" id="PTHR43108:SF8">
    <property type="entry name" value="SD21168P"/>
    <property type="match status" value="1"/>
</dbReference>
<feature type="domain" description="Sulfatase N-terminal" evidence="7">
    <location>
        <begin position="59"/>
        <end position="405"/>
    </location>
</feature>
<evidence type="ECO:0000256" key="5">
    <source>
        <dbReference type="PIRNR" id="PIRNR000972"/>
    </source>
</evidence>
<dbReference type="PIRSF" id="PIRSF000972">
    <property type="entry name" value="Arylsulf_plant"/>
    <property type="match status" value="1"/>
</dbReference>
<comment type="PTM">
    <text evidence="6">The conversion to 3-oxoalanine (also known as C-formylglycine, FGly), of a serine or cysteine residue in prokaryotes and of a cysteine residue in eukaryotes, is critical for catalytic activity.</text>
</comment>
<dbReference type="FunFam" id="3.40.720.10:FF:000051">
    <property type="entry name" value="Arylsulfatase"/>
    <property type="match status" value="1"/>
</dbReference>
<keyword evidence="2" id="KW-0732">Signal</keyword>
<dbReference type="PROSITE" id="PS00523">
    <property type="entry name" value="SULFATASE_1"/>
    <property type="match status" value="1"/>
</dbReference>
<proteinExistence type="inferred from homology"/>
<feature type="modified residue" description="3-oxoalanine (Cys)" evidence="6">
    <location>
        <position position="103"/>
    </location>
</feature>
<evidence type="ECO:0000259" key="7">
    <source>
        <dbReference type="Pfam" id="PF00884"/>
    </source>
</evidence>
<accession>A0A0P7B2D3</accession>
<gene>
    <name evidence="8" type="ORF">AK830_g6329</name>
</gene>
<sequence length="606" mass="67677">MRYSTWLRPAYLVGSVSRLAASTAAFPQQPQGQIVLSGEDASSSETLSEAADKSNASKKNIVFILTDDQDAVLDSVSYMPLLHKHIADQGTSFINHFTTTAICCPSRVSLWTGKQPHNTNVTDVSPPYGGFPKFVSQGLNDNYLPVWLQEAGYNTYYTGKLFNAHTINNYNSPFPAGWTGTNFLLDPGTYSYLNPVYQRNREAPVQHHGEHTSDLIASYASELLSEAIEAKNPFFLAIAPIAPHSNIDVNHGGPPHMTTPIPAERHSHLFEGVKVPRSDNFNPDSPSGVSWIRKLPQLNDSSVSYIDDYYRARLQSLQAVDELVEQVVTQLDDAGLLDDTYIIYSSDNGFHLGQHRLPPGKECGFDEDIRVPLYLRGPGVAEGSVENTVTTHIDLAPTILKLAGVELRSDFDGTPIPVHKDEASIIRHEHVAVEYWGMALAEGETGGFDGKGQFVIRNNTYKGVRIVHQNYDLYYSAWCNNEHELYDLQRDPGQLHNLIPGAADTFGPENVAILETSVTRVIDRLDSLMLVLKSCRGETCVEPWKILHPRGDVESLQDALHPRFDEFYKQQVKVYFDRCEDGYIIDAEGPQVGFQYQDGLQWHHWT</sequence>
<dbReference type="GO" id="GO:0005539">
    <property type="term" value="F:glycosaminoglycan binding"/>
    <property type="evidence" value="ECO:0007669"/>
    <property type="project" value="TreeGrafter"/>
</dbReference>
<dbReference type="EC" id="3.1.6.1" evidence="5"/>
<dbReference type="SUPFAM" id="SSF53649">
    <property type="entry name" value="Alkaline phosphatase-like"/>
    <property type="match status" value="1"/>
</dbReference>
<dbReference type="CDD" id="cd16147">
    <property type="entry name" value="G6S"/>
    <property type="match status" value="1"/>
</dbReference>
<keyword evidence="4" id="KW-0325">Glycoprotein</keyword>
<dbReference type="InterPro" id="IPR024607">
    <property type="entry name" value="Sulfatase_CS"/>
</dbReference>
<evidence type="ECO:0000313" key="8">
    <source>
        <dbReference type="EMBL" id="KPM40234.1"/>
    </source>
</evidence>
<keyword evidence="9" id="KW-1185">Reference proteome</keyword>
<dbReference type="AlphaFoldDB" id="A0A0P7B2D3"/>
<dbReference type="InterPro" id="IPR000917">
    <property type="entry name" value="Sulfatase_N"/>
</dbReference>
<dbReference type="Proteomes" id="UP000050424">
    <property type="component" value="Unassembled WGS sequence"/>
</dbReference>
<evidence type="ECO:0000256" key="2">
    <source>
        <dbReference type="ARBA" id="ARBA00022729"/>
    </source>
</evidence>